<dbReference type="InterPro" id="IPR050213">
    <property type="entry name" value="GST_superfamily"/>
</dbReference>
<dbReference type="PROSITE" id="PS50405">
    <property type="entry name" value="GST_CTER"/>
    <property type="match status" value="1"/>
</dbReference>
<dbReference type="InterPro" id="IPR036282">
    <property type="entry name" value="Glutathione-S-Trfase_C_sf"/>
</dbReference>
<evidence type="ECO:0000256" key="3">
    <source>
        <dbReference type="ARBA" id="ARBA00012452"/>
    </source>
</evidence>
<dbReference type="SUPFAM" id="SSF47616">
    <property type="entry name" value="GST C-terminal domain-like"/>
    <property type="match status" value="1"/>
</dbReference>
<dbReference type="PANTHER" id="PTHR11571:SF222">
    <property type="entry name" value="GLUTATHIONE TRANSFERASE"/>
    <property type="match status" value="1"/>
</dbReference>
<dbReference type="PROSITE" id="PS50404">
    <property type="entry name" value="GST_NTER"/>
    <property type="match status" value="1"/>
</dbReference>
<dbReference type="Gene3D" id="3.40.30.10">
    <property type="entry name" value="Glutaredoxin"/>
    <property type="match status" value="1"/>
</dbReference>
<dbReference type="InterPro" id="IPR036249">
    <property type="entry name" value="Thioredoxin-like_sf"/>
</dbReference>
<dbReference type="Proteomes" id="UP001230188">
    <property type="component" value="Unassembled WGS sequence"/>
</dbReference>
<gene>
    <name evidence="8" type="ORF">CTAYLR_009539</name>
</gene>
<feature type="domain" description="GST C-terminal" evidence="7">
    <location>
        <begin position="79"/>
        <end position="216"/>
    </location>
</feature>
<evidence type="ECO:0000256" key="2">
    <source>
        <dbReference type="ARBA" id="ARBA00005861"/>
    </source>
</evidence>
<dbReference type="EC" id="2.5.1.18" evidence="3"/>
<comment type="function">
    <text evidence="1">Conjugation of reduced glutathione to a wide number of exogenous and endogenous hydrophobic electrophiles.</text>
</comment>
<protein>
    <recommendedName>
        <fullName evidence="3">glutathione transferase</fullName>
        <ecNumber evidence="3">2.5.1.18</ecNumber>
    </recommendedName>
</protein>
<accession>A0AAD7UCR9</accession>
<name>A0AAD7UCR9_9STRA</name>
<dbReference type="Pfam" id="PF14497">
    <property type="entry name" value="GST_C_3"/>
    <property type="match status" value="1"/>
</dbReference>
<feature type="domain" description="GST N-terminal" evidence="6">
    <location>
        <begin position="1"/>
        <end position="82"/>
    </location>
</feature>
<keyword evidence="9" id="KW-1185">Reference proteome</keyword>
<dbReference type="SUPFAM" id="SSF52833">
    <property type="entry name" value="Thioredoxin-like"/>
    <property type="match status" value="1"/>
</dbReference>
<dbReference type="InterPro" id="IPR004046">
    <property type="entry name" value="GST_C"/>
</dbReference>
<evidence type="ECO:0000256" key="4">
    <source>
        <dbReference type="ARBA" id="ARBA00022679"/>
    </source>
</evidence>
<dbReference type="AlphaFoldDB" id="A0AAD7UCR9"/>
<proteinExistence type="inferred from homology"/>
<dbReference type="GO" id="GO:0004364">
    <property type="term" value="F:glutathione transferase activity"/>
    <property type="evidence" value="ECO:0007669"/>
    <property type="project" value="UniProtKB-EC"/>
</dbReference>
<evidence type="ECO:0000259" key="6">
    <source>
        <dbReference type="PROSITE" id="PS50404"/>
    </source>
</evidence>
<comment type="similarity">
    <text evidence="2">Belongs to the GST superfamily. Mu family.</text>
</comment>
<dbReference type="InterPro" id="IPR010987">
    <property type="entry name" value="Glutathione-S-Trfase_C-like"/>
</dbReference>
<dbReference type="Gene3D" id="1.20.1050.10">
    <property type="match status" value="1"/>
</dbReference>
<dbReference type="Pfam" id="PF02798">
    <property type="entry name" value="GST_N"/>
    <property type="match status" value="1"/>
</dbReference>
<evidence type="ECO:0000256" key="1">
    <source>
        <dbReference type="ARBA" id="ARBA00003701"/>
    </source>
</evidence>
<organism evidence="8 9">
    <name type="scientific">Chrysophaeum taylorii</name>
    <dbReference type="NCBI Taxonomy" id="2483200"/>
    <lineage>
        <taxon>Eukaryota</taxon>
        <taxon>Sar</taxon>
        <taxon>Stramenopiles</taxon>
        <taxon>Ochrophyta</taxon>
        <taxon>Pelagophyceae</taxon>
        <taxon>Pelagomonadales</taxon>
        <taxon>Pelagomonadaceae</taxon>
        <taxon>Chrysophaeum</taxon>
    </lineage>
</organism>
<evidence type="ECO:0000313" key="9">
    <source>
        <dbReference type="Proteomes" id="UP001230188"/>
    </source>
</evidence>
<comment type="caution">
    <text evidence="8">The sequence shown here is derived from an EMBL/GenBank/DDBJ whole genome shotgun (WGS) entry which is preliminary data.</text>
</comment>
<dbReference type="GO" id="GO:0006749">
    <property type="term" value="P:glutathione metabolic process"/>
    <property type="evidence" value="ECO:0007669"/>
    <property type="project" value="TreeGrafter"/>
</dbReference>
<reference evidence="8" key="1">
    <citation type="submission" date="2023-01" db="EMBL/GenBank/DDBJ databases">
        <title>Metagenome sequencing of chrysophaentin producing Chrysophaeum taylorii.</title>
        <authorList>
            <person name="Davison J."/>
            <person name="Bewley C."/>
        </authorList>
    </citation>
    <scope>NUCLEOTIDE SEQUENCE</scope>
    <source>
        <strain evidence="8">NIES-1699</strain>
    </source>
</reference>
<evidence type="ECO:0000256" key="5">
    <source>
        <dbReference type="ARBA" id="ARBA00047960"/>
    </source>
</evidence>
<comment type="catalytic activity">
    <reaction evidence="5">
        <text>RX + glutathione = an S-substituted glutathione + a halide anion + H(+)</text>
        <dbReference type="Rhea" id="RHEA:16437"/>
        <dbReference type="ChEBI" id="CHEBI:15378"/>
        <dbReference type="ChEBI" id="CHEBI:16042"/>
        <dbReference type="ChEBI" id="CHEBI:17792"/>
        <dbReference type="ChEBI" id="CHEBI:57925"/>
        <dbReference type="ChEBI" id="CHEBI:90779"/>
        <dbReference type="EC" id="2.5.1.18"/>
    </reaction>
</comment>
<dbReference type="EMBL" id="JAQMWT010000375">
    <property type="protein sequence ID" value="KAJ8602610.1"/>
    <property type="molecule type" value="Genomic_DNA"/>
</dbReference>
<keyword evidence="4" id="KW-0808">Transferase</keyword>
<dbReference type="InterPro" id="IPR004045">
    <property type="entry name" value="Glutathione_S-Trfase_N"/>
</dbReference>
<evidence type="ECO:0000259" key="7">
    <source>
        <dbReference type="PROSITE" id="PS50405"/>
    </source>
</evidence>
<sequence>MEIGYWAIRGLGAPLRMMATYGGLEYKDSQYSSGEAWFKEHKPRILAMNPLANLPYVVDGDKCICQSNATMVHIGEKIGIYEGLRDLELLVEIFDLRNAVVDLAYPFRKVTRDQAEFEVAAEAHLGKVAPKQYAKLEAVLEKNGTLYMLKDTPSVCDFHVWEMLDQHESLALKFNHPSPLLPFPKLKRLHDTLKADPKLKPYFDSDKYKLPINNPLGGALFH</sequence>
<evidence type="ECO:0000313" key="8">
    <source>
        <dbReference type="EMBL" id="KAJ8602610.1"/>
    </source>
</evidence>
<dbReference type="PANTHER" id="PTHR11571">
    <property type="entry name" value="GLUTATHIONE S-TRANSFERASE"/>
    <property type="match status" value="1"/>
</dbReference>